<organism evidence="1 2">
    <name type="scientific">Papaver atlanticum</name>
    <dbReference type="NCBI Taxonomy" id="357466"/>
    <lineage>
        <taxon>Eukaryota</taxon>
        <taxon>Viridiplantae</taxon>
        <taxon>Streptophyta</taxon>
        <taxon>Embryophyta</taxon>
        <taxon>Tracheophyta</taxon>
        <taxon>Spermatophyta</taxon>
        <taxon>Magnoliopsida</taxon>
        <taxon>Ranunculales</taxon>
        <taxon>Papaveraceae</taxon>
        <taxon>Papaveroideae</taxon>
        <taxon>Papaver</taxon>
    </lineage>
</organism>
<dbReference type="AlphaFoldDB" id="A0AAD4XM33"/>
<gene>
    <name evidence="1" type="ORF">MKW98_002845</name>
</gene>
<keyword evidence="2" id="KW-1185">Reference proteome</keyword>
<protein>
    <submittedName>
        <fullName evidence="1">Uncharacterized protein</fullName>
    </submittedName>
</protein>
<sequence>MEPKLWCCLYSLLPFPCSMSLYYPLLVMIKMANPCDGKAIGSGSEGANSSLQEQFNKSTAGRLYVEVTVMLMVTGENCSSGAQVTESEKEKD</sequence>
<comment type="caution">
    <text evidence="1">The sequence shown here is derived from an EMBL/GenBank/DDBJ whole genome shotgun (WGS) entry which is preliminary data.</text>
</comment>
<name>A0AAD4XM33_9MAGN</name>
<evidence type="ECO:0000313" key="2">
    <source>
        <dbReference type="Proteomes" id="UP001202328"/>
    </source>
</evidence>
<evidence type="ECO:0000313" key="1">
    <source>
        <dbReference type="EMBL" id="KAI3924936.1"/>
    </source>
</evidence>
<dbReference type="EMBL" id="JAJJMB010008255">
    <property type="protein sequence ID" value="KAI3924936.1"/>
    <property type="molecule type" value="Genomic_DNA"/>
</dbReference>
<accession>A0AAD4XM33</accession>
<dbReference type="Proteomes" id="UP001202328">
    <property type="component" value="Unassembled WGS sequence"/>
</dbReference>
<proteinExistence type="predicted"/>
<reference evidence="1" key="1">
    <citation type="submission" date="2022-04" db="EMBL/GenBank/DDBJ databases">
        <title>A functionally conserved STORR gene fusion in Papaver species that diverged 16.8 million years ago.</title>
        <authorList>
            <person name="Catania T."/>
        </authorList>
    </citation>
    <scope>NUCLEOTIDE SEQUENCE</scope>
    <source>
        <strain evidence="1">S-188037</strain>
    </source>
</reference>